<organism evidence="2">
    <name type="scientific">Treponema denticola OTK</name>
    <dbReference type="NCBI Taxonomy" id="999434"/>
    <lineage>
        <taxon>Bacteria</taxon>
        <taxon>Pseudomonadati</taxon>
        <taxon>Spirochaetota</taxon>
        <taxon>Spirochaetia</taxon>
        <taxon>Spirochaetales</taxon>
        <taxon>Treponemataceae</taxon>
        <taxon>Treponema</taxon>
    </lineage>
</organism>
<dbReference type="InterPro" id="IPR002716">
    <property type="entry name" value="PIN_dom"/>
</dbReference>
<dbReference type="Pfam" id="PF13470">
    <property type="entry name" value="PIN_3"/>
    <property type="match status" value="1"/>
</dbReference>
<accession>A0A0F6MPP8</accession>
<dbReference type="RefSeq" id="WP_002666459.1">
    <property type="nucleotide sequence ID" value="NZ_CM001797.1"/>
</dbReference>
<dbReference type="EMBL" id="AGDY01000006">
    <property type="protein sequence ID" value="EMB21627.1"/>
    <property type="molecule type" value="Genomic_DNA"/>
</dbReference>
<protein>
    <recommendedName>
        <fullName evidence="1">PIN domain-containing protein</fullName>
    </recommendedName>
</protein>
<dbReference type="HOGENOM" id="CLU_124456_3_1_12"/>
<evidence type="ECO:0000313" key="2">
    <source>
        <dbReference type="EMBL" id="EMB21627.1"/>
    </source>
</evidence>
<comment type="caution">
    <text evidence="2">The sequence shown here is derived from an EMBL/GenBank/DDBJ whole genome shotgun (WGS) entry which is preliminary data.</text>
</comment>
<feature type="domain" description="PIN" evidence="1">
    <location>
        <begin position="2"/>
        <end position="117"/>
    </location>
</feature>
<dbReference type="DNASU" id="2739831"/>
<dbReference type="PATRIC" id="fig|999434.4.peg.1452"/>
<dbReference type="Proteomes" id="UP000011701">
    <property type="component" value="Chromosome"/>
</dbReference>
<evidence type="ECO:0000259" key="1">
    <source>
        <dbReference type="Pfam" id="PF13470"/>
    </source>
</evidence>
<dbReference type="InterPro" id="IPR029060">
    <property type="entry name" value="PIN-like_dom_sf"/>
</dbReference>
<dbReference type="SUPFAM" id="SSF88723">
    <property type="entry name" value="PIN domain-like"/>
    <property type="match status" value="1"/>
</dbReference>
<dbReference type="AlphaFoldDB" id="A0A0F6MPP8"/>
<name>A0A0F6MPP8_TREDN</name>
<proteinExistence type="predicted"/>
<dbReference type="GeneID" id="2739831"/>
<sequence length="136" mass="15747">MKVLLDTNIIVDFLSKRPVFFNEAEKIISKCRDGEIIGIVAVHTVSTLFYLLKKYVSPETLRDIFYNLFEIIEIGRADKNSVLEALKNTEFTDFEDGLQYQCALEEFVDCIITRNKKDFFSSKIPVYTPSEFLKSL</sequence>
<gene>
    <name evidence="2" type="ORF">HMPREF9723_01400</name>
</gene>
<reference evidence="2" key="1">
    <citation type="submission" date="2012-01" db="EMBL/GenBank/DDBJ databases">
        <title>The Genome Sequence of Treponema denticola OTK.</title>
        <authorList>
            <consortium name="The Broad Institute Genome Sequencing Platform"/>
            <person name="Earl A."/>
            <person name="Ward D."/>
            <person name="Feldgarden M."/>
            <person name="Gevers D."/>
            <person name="Blanton J.M."/>
            <person name="Fenno C.J."/>
            <person name="Baranova O.V."/>
            <person name="Mathney J."/>
            <person name="Dewhirst F.E."/>
            <person name="Izard J."/>
            <person name="Young S.K."/>
            <person name="Zeng Q."/>
            <person name="Gargeya S."/>
            <person name="Fitzgerald M."/>
            <person name="Haas B."/>
            <person name="Abouelleil A."/>
            <person name="Alvarado L."/>
            <person name="Arachchi H.M."/>
            <person name="Berlin A."/>
            <person name="Chapman S.B."/>
            <person name="Gearin G."/>
            <person name="Goldberg J."/>
            <person name="Griggs A."/>
            <person name="Gujja S."/>
            <person name="Hansen M."/>
            <person name="Heiman D."/>
            <person name="Howarth C."/>
            <person name="Larimer J."/>
            <person name="Lui A."/>
            <person name="MacDonald P.J.P."/>
            <person name="McCowen C."/>
            <person name="Montmayeur A."/>
            <person name="Murphy C."/>
            <person name="Neiman D."/>
            <person name="Pearson M."/>
            <person name="Priest M."/>
            <person name="Roberts A."/>
            <person name="Saif S."/>
            <person name="Shea T."/>
            <person name="Sisk P."/>
            <person name="Stolte C."/>
            <person name="Sykes S."/>
            <person name="Wortman J."/>
            <person name="Nusbaum C."/>
            <person name="Birren B."/>
        </authorList>
    </citation>
    <scope>NUCLEOTIDE SEQUENCE [LARGE SCALE GENOMIC DNA]</scope>
    <source>
        <strain evidence="2">OTK</strain>
    </source>
</reference>
<dbReference type="CDD" id="cd09854">
    <property type="entry name" value="PIN_VapC-like"/>
    <property type="match status" value="1"/>
</dbReference>
<dbReference type="Gene3D" id="3.40.50.1010">
    <property type="entry name" value="5'-nuclease"/>
    <property type="match status" value="1"/>
</dbReference>